<dbReference type="AlphaFoldDB" id="A0AAV0P720"/>
<evidence type="ECO:0000313" key="6">
    <source>
        <dbReference type="Proteomes" id="UP001154282"/>
    </source>
</evidence>
<organism evidence="5 6">
    <name type="scientific">Linum tenue</name>
    <dbReference type="NCBI Taxonomy" id="586396"/>
    <lineage>
        <taxon>Eukaryota</taxon>
        <taxon>Viridiplantae</taxon>
        <taxon>Streptophyta</taxon>
        <taxon>Embryophyta</taxon>
        <taxon>Tracheophyta</taxon>
        <taxon>Spermatophyta</taxon>
        <taxon>Magnoliopsida</taxon>
        <taxon>eudicotyledons</taxon>
        <taxon>Gunneridae</taxon>
        <taxon>Pentapetalae</taxon>
        <taxon>rosids</taxon>
        <taxon>fabids</taxon>
        <taxon>Malpighiales</taxon>
        <taxon>Linaceae</taxon>
        <taxon>Linum</taxon>
    </lineage>
</organism>
<evidence type="ECO:0000259" key="4">
    <source>
        <dbReference type="PROSITE" id="PS50127"/>
    </source>
</evidence>
<reference evidence="5" key="1">
    <citation type="submission" date="2022-08" db="EMBL/GenBank/DDBJ databases">
        <authorList>
            <person name="Gutierrez-Valencia J."/>
        </authorList>
    </citation>
    <scope>NUCLEOTIDE SEQUENCE</scope>
</reference>
<dbReference type="InterPro" id="IPR000608">
    <property type="entry name" value="UBC"/>
</dbReference>
<keyword evidence="3" id="KW-1133">Transmembrane helix</keyword>
<keyword evidence="3" id="KW-0812">Transmembrane</keyword>
<dbReference type="GO" id="GO:0061631">
    <property type="term" value="F:ubiquitin conjugating enzyme activity"/>
    <property type="evidence" value="ECO:0007669"/>
    <property type="project" value="TreeGrafter"/>
</dbReference>
<evidence type="ECO:0000256" key="2">
    <source>
        <dbReference type="ARBA" id="ARBA00022786"/>
    </source>
</evidence>
<dbReference type="InterPro" id="IPR016135">
    <property type="entry name" value="UBQ-conjugating_enzyme/RWD"/>
</dbReference>
<dbReference type="Pfam" id="PF00179">
    <property type="entry name" value="UQ_con"/>
    <property type="match status" value="1"/>
</dbReference>
<keyword evidence="2" id="KW-0833">Ubl conjugation pathway</keyword>
<protein>
    <recommendedName>
        <fullName evidence="4">UBC core domain-containing protein</fullName>
    </recommendedName>
</protein>
<sequence>MMFRGGGRGSGAAAFPRFDVADDASDHSYLTTKKKDENRLPNISKDAPKKIMREWKILEKHLPDSISVRVYANRIDLMTAVIVGSPGTPYHDGLYFFDIRFSPDYPNSPPWVRYRSYGMRINPNLYASGRVCLSLINTWEGRSSSEKWIPGKSTILQLLISIQGLVLNEKPYYNEPYAAVGEFWGELLFGGRQSSAYSEDAYLLCCKTVLHLLRKPPRNFESFVRSHFRERGFGILAAMMAYRNGECRVGYYGIGGGGGGSSALARKGRPSRKFKAGIKELVPQLATALAKTGASVGNFVEQLEGEKVERGVDIWAYLSHPALFGALVGLAIISFVLFYFDP</sequence>
<evidence type="ECO:0000313" key="5">
    <source>
        <dbReference type="EMBL" id="CAI0466942.1"/>
    </source>
</evidence>
<dbReference type="CDD" id="cd23837">
    <property type="entry name" value="UBCc_UBE2O"/>
    <property type="match status" value="1"/>
</dbReference>
<comment type="caution">
    <text evidence="5">The sequence shown here is derived from an EMBL/GenBank/DDBJ whole genome shotgun (WGS) entry which is preliminary data.</text>
</comment>
<keyword evidence="6" id="KW-1185">Reference proteome</keyword>
<dbReference type="PROSITE" id="PS50127">
    <property type="entry name" value="UBC_2"/>
    <property type="match status" value="1"/>
</dbReference>
<dbReference type="PANTHER" id="PTHR46116">
    <property type="entry name" value="(E3-INDEPENDENT) E2 UBIQUITIN-CONJUGATING ENZYME"/>
    <property type="match status" value="1"/>
</dbReference>
<gene>
    <name evidence="5" type="ORF">LITE_LOCUS37249</name>
</gene>
<dbReference type="Gene3D" id="3.10.110.10">
    <property type="entry name" value="Ubiquitin Conjugating Enzyme"/>
    <property type="match status" value="1"/>
</dbReference>
<dbReference type="PANTHER" id="PTHR46116:SF19">
    <property type="entry name" value="UBIQUITIN-CONJUGATING ENZYME FAMILY PROTEIN"/>
    <property type="match status" value="1"/>
</dbReference>
<feature type="domain" description="UBC core" evidence="4">
    <location>
        <begin position="46"/>
        <end position="210"/>
    </location>
</feature>
<proteinExistence type="predicted"/>
<evidence type="ECO:0000256" key="1">
    <source>
        <dbReference type="ARBA" id="ARBA00022679"/>
    </source>
</evidence>
<dbReference type="EMBL" id="CAMGYJ010000008">
    <property type="protein sequence ID" value="CAI0466942.1"/>
    <property type="molecule type" value="Genomic_DNA"/>
</dbReference>
<dbReference type="SUPFAM" id="SSF54495">
    <property type="entry name" value="UBC-like"/>
    <property type="match status" value="1"/>
</dbReference>
<keyword evidence="3" id="KW-0472">Membrane</keyword>
<name>A0AAV0P720_9ROSI</name>
<evidence type="ECO:0000256" key="3">
    <source>
        <dbReference type="SAM" id="Phobius"/>
    </source>
</evidence>
<feature type="transmembrane region" description="Helical" evidence="3">
    <location>
        <begin position="314"/>
        <end position="340"/>
    </location>
</feature>
<dbReference type="SMART" id="SM00212">
    <property type="entry name" value="UBCc"/>
    <property type="match status" value="1"/>
</dbReference>
<keyword evidence="1" id="KW-0808">Transferase</keyword>
<dbReference type="Proteomes" id="UP001154282">
    <property type="component" value="Unassembled WGS sequence"/>
</dbReference>
<accession>A0AAV0P720</accession>